<dbReference type="Pfam" id="PF07678">
    <property type="entry name" value="TED_complement"/>
    <property type="match status" value="1"/>
</dbReference>
<dbReference type="SUPFAM" id="SSF48239">
    <property type="entry name" value="Terpenoid cyclases/Protein prenyltransferases"/>
    <property type="match status" value="1"/>
</dbReference>
<dbReference type="SUPFAM" id="SSF49410">
    <property type="entry name" value="Alpha-macroglobulin receptor domain"/>
    <property type="match status" value="1"/>
</dbReference>
<dbReference type="Gene3D" id="2.60.40.690">
    <property type="entry name" value="Alpha-macroglobulin, receptor-binding domain"/>
    <property type="match status" value="1"/>
</dbReference>
<dbReference type="PANTHER" id="PTHR11412">
    <property type="entry name" value="MACROGLOBULIN / COMPLEMENT"/>
    <property type="match status" value="1"/>
</dbReference>
<proteinExistence type="inferred from homology"/>
<dbReference type="Pfam" id="PF01835">
    <property type="entry name" value="MG2"/>
    <property type="match status" value="1"/>
</dbReference>
<name>A0A6S6UM84_9BACT</name>
<dbReference type="GO" id="GO:0005615">
    <property type="term" value="C:extracellular space"/>
    <property type="evidence" value="ECO:0007669"/>
    <property type="project" value="InterPro"/>
</dbReference>
<dbReference type="InterPro" id="IPR008930">
    <property type="entry name" value="Terpenoid_cyclase/PrenylTrfase"/>
</dbReference>
<dbReference type="InterPro" id="IPR011626">
    <property type="entry name" value="Alpha-macroglobulin_TED"/>
</dbReference>
<protein>
    <recommendedName>
        <fullName evidence="5">Alpha-2-macroglobulin domain-containing protein</fullName>
    </recommendedName>
</protein>
<dbReference type="InterPro" id="IPR001599">
    <property type="entry name" value="Macroglobln_a2"/>
</dbReference>
<reference evidence="6" key="1">
    <citation type="submission" date="2020-01" db="EMBL/GenBank/DDBJ databases">
        <authorList>
            <person name="Meier V. D."/>
            <person name="Meier V D."/>
        </authorList>
    </citation>
    <scope>NUCLEOTIDE SEQUENCE</scope>
    <source>
        <strain evidence="6">HLG_WM_MAG_10</strain>
    </source>
</reference>
<evidence type="ECO:0000256" key="4">
    <source>
        <dbReference type="SAM" id="SignalP"/>
    </source>
</evidence>
<accession>A0A6S6UM84</accession>
<dbReference type="InterPro" id="IPR036595">
    <property type="entry name" value="A-macroglobulin_rcpt-bd_sf"/>
</dbReference>
<dbReference type="CDD" id="cd02891">
    <property type="entry name" value="A2M_like"/>
    <property type="match status" value="1"/>
</dbReference>
<dbReference type="InterPro" id="IPR050473">
    <property type="entry name" value="A2M/Complement_sys"/>
</dbReference>
<keyword evidence="3" id="KW-0882">Thioester bond</keyword>
<dbReference type="Gene3D" id="2.60.40.1930">
    <property type="match status" value="1"/>
</dbReference>
<feature type="signal peptide" evidence="4">
    <location>
        <begin position="1"/>
        <end position="19"/>
    </location>
</feature>
<feature type="chain" id="PRO_5027745314" description="Alpha-2-macroglobulin domain-containing protein" evidence="4">
    <location>
        <begin position="20"/>
        <end position="1544"/>
    </location>
</feature>
<comment type="similarity">
    <text evidence="1">Belongs to the protease inhibitor I39 (alpha-2-macroglobulin) family. Bacterial alpha-2-macroglobulin subfamily.</text>
</comment>
<dbReference type="InterPro" id="IPR002890">
    <property type="entry name" value="MG2"/>
</dbReference>
<evidence type="ECO:0000256" key="1">
    <source>
        <dbReference type="ARBA" id="ARBA00010556"/>
    </source>
</evidence>
<sequence length="1544" mass="173230">MKQLILCCLVCWCSQSLSAQILASIQEKYTNYDSIAVQEKVYVQTDRTLYEPNEEIWFTVFVTNAENAASIRSKQVYAALYSPNGAIVAKLTLKNSQGQIGGYFKLPADALGGIYKLRVYTYWMQNFEEGAYFEKEVRVQKVVFPEVLMQLDFEREAYGAGDQVVANFEAKTKENEALAHKKLTYTVQLDGQVLYTKTAKTDQAGKALLSYVLPQKLTSNNNLINVRFEEDGLLESIARSAPIVLNRLDLQLLPEGGTVIANQPNRMAIKVLNEFGQPADIEGEILNKAGKVMGDFKTFHQGMGAFEFVPKEKESYQVRVTKPTGIRQRWSIPAIEVNKLGIHLNAQTEKSLSFDVYSPTAQTIYVVAQQQGNLIYTQKIEAKKGANVLTFSTVDFPMGIVQVTLFDAQAQAHAERLVFVNAHRKLNVKITTNKERYAPREKVALDIWVQDETGQGVQGNFSMAVVEDKQHAFAADKQDNILSYLLMSSLLKGRVYEPDFYFDPENEKAAEALDYVLLTHGWRRFEWQAVLSESNLPEITYLLQDKEISGYLKIGEQLGKNQTIFLSEGQARYSKRNALAAVQTDENGFFKFEGAAVTFPAFLSTTYHGEYQSIRIDDYSEPVIGAEAMLPVIYQSQITKQGYYKKEADGKLYDQYNQQVDVLHGDIVGADGVMITDTKEFRITKGRIENKSGLIRIDKEGYAFSRQGLLSKKRVNARADKGGIPIGSTANNSQAIVLGNTSANQIGLNEVLSDEPVVALDKTDLQKKAIATRSERLQLSEKDINISTGSLYGIQNVTRIEQMNRGLNNRYNVSGSKEPPFIKTESLSLKQIAPENLQYEIIPKFYQPNYVKNKQPEIRSDFRKTIYWNPAIQTNHKGKAAVTYYNSDEVSTFRAILEGRSTTGQLAHQEHTYYTILPFDMITKIPSVLSFGDTVRMPVVLKNNSPRDLVGQLKVELPWFLNVLEMPLEAVHIAANSQEVFYVTYQVGFDVAEGQIQVRFKTKGFNDNVVHAVKTSPKGFPVNFAMSGQYLEQTDTFILEEMYEGSLKSELTFFPNVLEGLIEGGEGILSSPSGCFEQVSSSNYPNILAVQLMQQTGNIDARIQTTALGYLESGYKKLAAYEISGGGFEWYGQAPAHEGLTAYGLVQFKDMQAVYTGVESSIIERTQAYLLSRRDGRGGFEQNVGKYGFSGNKPALFNAYITWALSEVKTKGIQKEVEAMTKEAIASEDLYRMSLAALTHFNLGNEERAENLLKSIQDMIQKVGLEKVRAESTVTYSTGNALNIETLSFAALAMLESEQRKESLLIKIVEYLLSKRQYGRFGSTQSTVMALKVLTAYAGSVLKQQEDKLIKVLVNGEVVWKIDYKKEQQESLRIDSLHQYFVVGENIVTIAFDAATQGLPYSFDVAWTSPIPQRSAKCPLVLTTSFGTQEAEMGETVRLDIAVENTKKEGLPSSMALIGIPAGLSVQAWQLKDLQEKQKFSFYELKDNYLILYYRELDGQETKRLSLDLKTEVPGHYTAPANTTYLYYGEEHKYWSEGTNVQIN</sequence>
<evidence type="ECO:0000256" key="3">
    <source>
        <dbReference type="ARBA" id="ARBA00022966"/>
    </source>
</evidence>
<evidence type="ECO:0000259" key="5">
    <source>
        <dbReference type="SMART" id="SM01360"/>
    </source>
</evidence>
<dbReference type="PANTHER" id="PTHR11412:SF136">
    <property type="entry name" value="CD109 ANTIGEN"/>
    <property type="match status" value="1"/>
</dbReference>
<dbReference type="EMBL" id="CACVAQ010000466">
    <property type="protein sequence ID" value="CAA6829133.1"/>
    <property type="molecule type" value="Genomic_DNA"/>
</dbReference>
<dbReference type="GO" id="GO:0004866">
    <property type="term" value="F:endopeptidase inhibitor activity"/>
    <property type="evidence" value="ECO:0007669"/>
    <property type="project" value="InterPro"/>
</dbReference>
<evidence type="ECO:0000256" key="2">
    <source>
        <dbReference type="ARBA" id="ARBA00022729"/>
    </source>
</evidence>
<dbReference type="SMART" id="SM01360">
    <property type="entry name" value="A2M"/>
    <property type="match status" value="1"/>
</dbReference>
<organism evidence="6">
    <name type="scientific">uncultured Aureispira sp</name>
    <dbReference type="NCBI Taxonomy" id="1331704"/>
    <lineage>
        <taxon>Bacteria</taxon>
        <taxon>Pseudomonadati</taxon>
        <taxon>Bacteroidota</taxon>
        <taxon>Saprospiria</taxon>
        <taxon>Saprospirales</taxon>
        <taxon>Saprospiraceae</taxon>
        <taxon>Aureispira</taxon>
        <taxon>environmental samples</taxon>
    </lineage>
</organism>
<feature type="domain" description="Alpha-2-macroglobulin" evidence="5">
    <location>
        <begin position="865"/>
        <end position="955"/>
    </location>
</feature>
<evidence type="ECO:0000313" key="6">
    <source>
        <dbReference type="EMBL" id="CAA6829133.1"/>
    </source>
</evidence>
<keyword evidence="2 4" id="KW-0732">Signal</keyword>
<dbReference type="Gene3D" id="1.50.10.20">
    <property type="match status" value="1"/>
</dbReference>
<gene>
    <name evidence="6" type="ORF">HELGO_WM23767</name>
</gene>